<feature type="transmembrane region" description="Helical" evidence="2">
    <location>
        <begin position="164"/>
        <end position="183"/>
    </location>
</feature>
<feature type="region of interest" description="Disordered" evidence="1">
    <location>
        <begin position="1"/>
        <end position="22"/>
    </location>
</feature>
<dbReference type="GO" id="GO:0016787">
    <property type="term" value="F:hydrolase activity"/>
    <property type="evidence" value="ECO:0007669"/>
    <property type="project" value="UniProtKB-KW"/>
</dbReference>
<feature type="transmembrane region" description="Helical" evidence="2">
    <location>
        <begin position="34"/>
        <end position="61"/>
    </location>
</feature>
<dbReference type="PANTHER" id="PTHR36435">
    <property type="entry name" value="SLR1288 PROTEIN"/>
    <property type="match status" value="1"/>
</dbReference>
<proteinExistence type="predicted"/>
<gene>
    <name evidence="4" type="ORF">ACFOOG_12520</name>
</gene>
<dbReference type="InterPro" id="IPR003675">
    <property type="entry name" value="Rce1/LyrA-like_dom"/>
</dbReference>
<dbReference type="Proteomes" id="UP001595617">
    <property type="component" value="Unassembled WGS sequence"/>
</dbReference>
<evidence type="ECO:0000313" key="4">
    <source>
        <dbReference type="EMBL" id="MFC3853659.1"/>
    </source>
</evidence>
<dbReference type="EC" id="3.4.-.-" evidence="4"/>
<reference evidence="5" key="1">
    <citation type="journal article" date="2019" name="Int. J. Syst. Evol. Microbiol.">
        <title>The Global Catalogue of Microorganisms (GCM) 10K type strain sequencing project: providing services to taxonomists for standard genome sequencing and annotation.</title>
        <authorList>
            <consortium name="The Broad Institute Genomics Platform"/>
            <consortium name="The Broad Institute Genome Sequencing Center for Infectious Disease"/>
            <person name="Wu L."/>
            <person name="Ma J."/>
        </authorList>
    </citation>
    <scope>NUCLEOTIDE SEQUENCE [LARGE SCALE GENOMIC DNA]</scope>
    <source>
        <strain evidence="5">IBRC 10765</strain>
    </source>
</reference>
<keyword evidence="4" id="KW-0378">Hydrolase</keyword>
<dbReference type="PANTHER" id="PTHR36435:SF1">
    <property type="entry name" value="CAAX AMINO TERMINAL PROTEASE FAMILY PROTEIN"/>
    <property type="match status" value="1"/>
</dbReference>
<dbReference type="InterPro" id="IPR052710">
    <property type="entry name" value="CAAX_protease"/>
</dbReference>
<dbReference type="Pfam" id="PF02517">
    <property type="entry name" value="Rce1-like"/>
    <property type="match status" value="1"/>
</dbReference>
<dbReference type="RefSeq" id="WP_380697025.1">
    <property type="nucleotide sequence ID" value="NZ_JBHRYR010000003.1"/>
</dbReference>
<keyword evidence="5" id="KW-1185">Reference proteome</keyword>
<keyword evidence="2" id="KW-0472">Membrane</keyword>
<feature type="domain" description="CAAX prenyl protease 2/Lysostaphin resistance protein A-like" evidence="3">
    <location>
        <begin position="165"/>
        <end position="254"/>
    </location>
</feature>
<protein>
    <submittedName>
        <fullName evidence="4">CPBP family intramembrane glutamic endopeptidase</fullName>
        <ecNumber evidence="4">3.4.-.-</ecNumber>
    </submittedName>
</protein>
<feature type="transmembrane region" description="Helical" evidence="2">
    <location>
        <begin position="81"/>
        <end position="105"/>
    </location>
</feature>
<feature type="transmembrane region" description="Helical" evidence="2">
    <location>
        <begin position="242"/>
        <end position="263"/>
    </location>
</feature>
<evidence type="ECO:0000313" key="5">
    <source>
        <dbReference type="Proteomes" id="UP001595617"/>
    </source>
</evidence>
<feature type="transmembrane region" description="Helical" evidence="2">
    <location>
        <begin position="195"/>
        <end position="212"/>
    </location>
</feature>
<comment type="caution">
    <text evidence="4">The sequence shown here is derived from an EMBL/GenBank/DDBJ whole genome shotgun (WGS) entry which is preliminary data.</text>
</comment>
<name>A0ABV7ZZF2_9GAMM</name>
<evidence type="ECO:0000256" key="2">
    <source>
        <dbReference type="SAM" id="Phobius"/>
    </source>
</evidence>
<accession>A0ABV7ZZF2</accession>
<keyword evidence="2" id="KW-1133">Transmembrane helix</keyword>
<organism evidence="4 5">
    <name type="scientific">Saccharospirillum mangrovi</name>
    <dbReference type="NCBI Taxonomy" id="2161747"/>
    <lineage>
        <taxon>Bacteria</taxon>
        <taxon>Pseudomonadati</taxon>
        <taxon>Pseudomonadota</taxon>
        <taxon>Gammaproteobacteria</taxon>
        <taxon>Oceanospirillales</taxon>
        <taxon>Saccharospirillaceae</taxon>
        <taxon>Saccharospirillum</taxon>
    </lineage>
</organism>
<sequence length="265" mass="29396">MTETTVLPNSETTESPILPEAEQHKPVPTIGKSLAWLFVFAVLFFGAAMIYGMAYGGYLGATQPDLVADAELLESTIFDAMLSPSGIAITFLMQAVLVIPVLIWVSHFSHQSWRETLAFRSVSWRVMGFWVLVYGAYFVVQSILDLIVPLDLGDLMTSLVGSRHLGLVFALVLLAPLIEELIFRGYLFKAWRHTRLELWGTIILTSLIFTSIHATQYSGLLLVYLFAFSVILGLAREKTGSIWTPIALHALNNSIAAITLVYWGI</sequence>
<feature type="transmembrane region" description="Helical" evidence="2">
    <location>
        <begin position="126"/>
        <end position="144"/>
    </location>
</feature>
<keyword evidence="2" id="KW-0812">Transmembrane</keyword>
<feature type="compositionally biased region" description="Polar residues" evidence="1">
    <location>
        <begin position="1"/>
        <end position="15"/>
    </location>
</feature>
<evidence type="ECO:0000259" key="3">
    <source>
        <dbReference type="Pfam" id="PF02517"/>
    </source>
</evidence>
<dbReference type="EMBL" id="JBHRYR010000003">
    <property type="protein sequence ID" value="MFC3853659.1"/>
    <property type="molecule type" value="Genomic_DNA"/>
</dbReference>
<evidence type="ECO:0000256" key="1">
    <source>
        <dbReference type="SAM" id="MobiDB-lite"/>
    </source>
</evidence>